<gene>
    <name evidence="1" type="ORF">L2E82_17190</name>
</gene>
<dbReference type="EMBL" id="CM042011">
    <property type="protein sequence ID" value="KAI3767104.1"/>
    <property type="molecule type" value="Genomic_DNA"/>
</dbReference>
<reference evidence="2" key="1">
    <citation type="journal article" date="2022" name="Mol. Ecol. Resour.">
        <title>The genomes of chicory, endive, great burdock and yacon provide insights into Asteraceae palaeo-polyploidization history and plant inulin production.</title>
        <authorList>
            <person name="Fan W."/>
            <person name="Wang S."/>
            <person name="Wang H."/>
            <person name="Wang A."/>
            <person name="Jiang F."/>
            <person name="Liu H."/>
            <person name="Zhao H."/>
            <person name="Xu D."/>
            <person name="Zhang Y."/>
        </authorList>
    </citation>
    <scope>NUCLEOTIDE SEQUENCE [LARGE SCALE GENOMIC DNA]</scope>
    <source>
        <strain evidence="2">cv. Punajuju</strain>
    </source>
</reference>
<proteinExistence type="predicted"/>
<evidence type="ECO:0000313" key="1">
    <source>
        <dbReference type="EMBL" id="KAI3767104.1"/>
    </source>
</evidence>
<organism evidence="1 2">
    <name type="scientific">Cichorium intybus</name>
    <name type="common">Chicory</name>
    <dbReference type="NCBI Taxonomy" id="13427"/>
    <lineage>
        <taxon>Eukaryota</taxon>
        <taxon>Viridiplantae</taxon>
        <taxon>Streptophyta</taxon>
        <taxon>Embryophyta</taxon>
        <taxon>Tracheophyta</taxon>
        <taxon>Spermatophyta</taxon>
        <taxon>Magnoliopsida</taxon>
        <taxon>eudicotyledons</taxon>
        <taxon>Gunneridae</taxon>
        <taxon>Pentapetalae</taxon>
        <taxon>asterids</taxon>
        <taxon>campanulids</taxon>
        <taxon>Asterales</taxon>
        <taxon>Asteraceae</taxon>
        <taxon>Cichorioideae</taxon>
        <taxon>Cichorieae</taxon>
        <taxon>Cichoriinae</taxon>
        <taxon>Cichorium</taxon>
    </lineage>
</organism>
<keyword evidence="2" id="KW-1185">Reference proteome</keyword>
<accession>A0ACB9F7M0</accession>
<dbReference type="Proteomes" id="UP001055811">
    <property type="component" value="Linkage Group LG03"/>
</dbReference>
<protein>
    <submittedName>
        <fullName evidence="1">Uncharacterized protein</fullName>
    </submittedName>
</protein>
<sequence length="117" mass="13216">MSSCLNDSWITGSHGKNELLHQKRNRLASGGLSERKTETLQTGFIKEGFDRADCEEADSLIENGMIEGNKLMISSKVDVLPTKRWWVTLLWRLGSSLCVDLRFAMILLQLEPVAELH</sequence>
<evidence type="ECO:0000313" key="2">
    <source>
        <dbReference type="Proteomes" id="UP001055811"/>
    </source>
</evidence>
<comment type="caution">
    <text evidence="1">The sequence shown here is derived from an EMBL/GenBank/DDBJ whole genome shotgun (WGS) entry which is preliminary data.</text>
</comment>
<name>A0ACB9F7M0_CICIN</name>
<reference evidence="1 2" key="2">
    <citation type="journal article" date="2022" name="Mol. Ecol. Resour.">
        <title>The genomes of chicory, endive, great burdock and yacon provide insights into Asteraceae paleo-polyploidization history and plant inulin production.</title>
        <authorList>
            <person name="Fan W."/>
            <person name="Wang S."/>
            <person name="Wang H."/>
            <person name="Wang A."/>
            <person name="Jiang F."/>
            <person name="Liu H."/>
            <person name="Zhao H."/>
            <person name="Xu D."/>
            <person name="Zhang Y."/>
        </authorList>
    </citation>
    <scope>NUCLEOTIDE SEQUENCE [LARGE SCALE GENOMIC DNA]</scope>
    <source>
        <strain evidence="2">cv. Punajuju</strain>
        <tissue evidence="1">Leaves</tissue>
    </source>
</reference>